<protein>
    <submittedName>
        <fullName evidence="2">Uncharacterized protein</fullName>
    </submittedName>
</protein>
<dbReference type="AlphaFoldDB" id="A0A4P7KW11"/>
<name>A0A4P7KW11_9GAMM</name>
<dbReference type="EMBL" id="CP123523">
    <property type="protein sequence ID" value="WGM05062.1"/>
    <property type="molecule type" value="Genomic_DNA"/>
</dbReference>
<evidence type="ECO:0000313" key="7">
    <source>
        <dbReference type="EMBL" id="WGM07532.1"/>
    </source>
</evidence>
<dbReference type="EMBL" id="CP038613">
    <property type="protein sequence ID" value="QBY44278.1"/>
    <property type="molecule type" value="Genomic_DNA"/>
</dbReference>
<feature type="compositionally biased region" description="Basic and acidic residues" evidence="1">
    <location>
        <begin position="40"/>
        <end position="63"/>
    </location>
</feature>
<dbReference type="RefSeq" id="WP_026824081.1">
    <property type="nucleotide sequence ID" value="NZ_CP038613.1"/>
</dbReference>
<evidence type="ECO:0000313" key="3">
    <source>
        <dbReference type="EMBL" id="QBY44278.1"/>
    </source>
</evidence>
<feature type="region of interest" description="Disordered" evidence="1">
    <location>
        <begin position="30"/>
        <end position="63"/>
    </location>
</feature>
<evidence type="ECO:0000313" key="6">
    <source>
        <dbReference type="EMBL" id="WGM05062.1"/>
    </source>
</evidence>
<evidence type="ECO:0000256" key="1">
    <source>
        <dbReference type="SAM" id="MobiDB-lite"/>
    </source>
</evidence>
<evidence type="ECO:0000313" key="5">
    <source>
        <dbReference type="EMBL" id="WGM04556.1"/>
    </source>
</evidence>
<gene>
    <name evidence="2" type="ORF">ArsFIN_27780</name>
    <name evidence="3" type="ORF">ArsFIN_28620</name>
    <name evidence="7" type="ORF">QE258_09985</name>
    <name evidence="4" type="ORF">QE258_12770</name>
    <name evidence="5" type="ORF">QE258_13145</name>
    <name evidence="6" type="ORF">QE258_16030</name>
</gene>
<dbReference type="KEGG" id="ans:ArsFIN_28620"/>
<reference evidence="2 8" key="1">
    <citation type="submission" date="2019-03" db="EMBL/GenBank/DDBJ databases">
        <title>Long-read sequencing reveals hyperdense prophage content in a complex bacterial symbiont genome.</title>
        <authorList>
            <person name="Frost C.L."/>
            <person name="Siozios S."/>
            <person name="Nadal-Jimenez P."/>
            <person name="Brockhurst M.A."/>
            <person name="King K.C."/>
            <person name="Darby A.C."/>
            <person name="Hurst G.D.D."/>
        </authorList>
    </citation>
    <scope>NUCLEOTIDE SEQUENCE [LARGE SCALE GENOMIC DNA]</scope>
    <source>
        <strain evidence="2 8">FIN</strain>
    </source>
</reference>
<dbReference type="GeneID" id="96877860"/>
<evidence type="ECO:0000313" key="8">
    <source>
        <dbReference type="Proteomes" id="UP000295134"/>
    </source>
</evidence>
<accession>A0A4P7KW11</accession>
<sequence>MIEIKKINIGTKPDDGTGDTLRDAFSKTNDNFEALNTLPKKGDKGDKGDKGEPGKDLSSELDALTKRVKALEEKG</sequence>
<dbReference type="Proteomes" id="UP001177592">
    <property type="component" value="Chromosome"/>
</dbReference>
<keyword evidence="9" id="KW-1185">Reference proteome</keyword>
<evidence type="ECO:0000313" key="9">
    <source>
        <dbReference type="Proteomes" id="UP001177592"/>
    </source>
</evidence>
<reference evidence="4" key="2">
    <citation type="submission" date="2023-04" db="EMBL/GenBank/DDBJ databases">
        <title>Genome dynamics across the evolutionary transition to endosymbiosis.</title>
        <authorList>
            <person name="Siozios S."/>
            <person name="Nadal-Jimenez P."/>
            <person name="Azagi T."/>
            <person name="Sprong H."/>
            <person name="Frost C.L."/>
            <person name="Parratt S.R."/>
            <person name="Taylor G."/>
            <person name="Brettell L."/>
            <person name="Lew K.C."/>
            <person name="Croft L."/>
            <person name="King K.C."/>
            <person name="Brockhurst M.A."/>
            <person name="Hypsa V."/>
            <person name="Novakova E."/>
            <person name="Darby A.C."/>
            <person name="Hurst G.D.D."/>
        </authorList>
    </citation>
    <scope>NUCLEOTIDE SEQUENCE</scope>
    <source>
        <strain evidence="4">ANv_CAN</strain>
    </source>
</reference>
<dbReference type="EMBL" id="CP123523">
    <property type="protein sequence ID" value="WGM04497.1"/>
    <property type="molecule type" value="Genomic_DNA"/>
</dbReference>
<dbReference type="KEGG" id="ans:ArsFIN_27780"/>
<proteinExistence type="predicted"/>
<dbReference type="InterPro" id="IPR036240">
    <property type="entry name" value="Gp9-like_sf"/>
</dbReference>
<dbReference type="EMBL" id="CP123523">
    <property type="protein sequence ID" value="WGM07532.1"/>
    <property type="molecule type" value="Genomic_DNA"/>
</dbReference>
<evidence type="ECO:0000313" key="4">
    <source>
        <dbReference type="EMBL" id="WGM04497.1"/>
    </source>
</evidence>
<dbReference type="EMBL" id="CP038613">
    <property type="protein sequence ID" value="QBY44201.1"/>
    <property type="molecule type" value="Genomic_DNA"/>
</dbReference>
<evidence type="ECO:0000313" key="2">
    <source>
        <dbReference type="EMBL" id="QBY44201.1"/>
    </source>
</evidence>
<dbReference type="Proteomes" id="UP000295134">
    <property type="component" value="Chromosome"/>
</dbReference>
<organism evidence="2 8">
    <name type="scientific">Arsenophonus nasoniae</name>
    <name type="common">son-killer infecting Nasonia vitripennis</name>
    <dbReference type="NCBI Taxonomy" id="638"/>
    <lineage>
        <taxon>Bacteria</taxon>
        <taxon>Pseudomonadati</taxon>
        <taxon>Pseudomonadota</taxon>
        <taxon>Gammaproteobacteria</taxon>
        <taxon>Enterobacterales</taxon>
        <taxon>Morganellaceae</taxon>
        <taxon>Arsenophonus</taxon>
    </lineage>
</organism>
<dbReference type="EMBL" id="CP123523">
    <property type="protein sequence ID" value="WGM04556.1"/>
    <property type="molecule type" value="Genomic_DNA"/>
</dbReference>
<dbReference type="SUPFAM" id="SSF50017">
    <property type="entry name" value="gp9"/>
    <property type="match status" value="1"/>
</dbReference>